<sequence>MRLTNLFGLLAASTSLVAAVDLTGYEFIVVGSGAGGGVLAARLALAGRKTLLIEAGDDQGANENYTVPAYQAKSTEDDAMAWDFFVRHYADEARQARDYKTTYETPSGGEYTGLNPPSGSKMKGTLYPRSGTLGGCTAHNALIAVYPHRSDFDYIASLTGDSSWSADNMRTYFIRMENNRYLLPGVPGHGYNGWYSTETAPLNLALLDPQLLSLVTGGAFALGNETNLVFNIATLLAGDGNNVAASRDMTPGFYQIPISSNEAHRVGSREFIVAVRDAKTITGAKRYPLDVRTNCHVTKVLFDNSSPPKATGVEFLDGKYLYRASPRSRNAGTGTRGTATASREVLIAGGAYNSPQILKLSGIGPAAELRKLNIPVVKDLPGVGTNLQDHYEITVQGRTPANFSALNGCTFGFNGQSDPCLARWNTPILGDRGIYESSGFAATMFYKSTVSERNEWDVFAFGGPVNFRGYFPGYSVNATIEHDWFSWAILKSHPRNTAGSVTLRTSDPLDVPDILYKYFDTGSGNFDADLQAMTETVKLTRDAFKRQLVPIREELPGAGVQGDAAVKQYIKDTAWGHHASSTCPIGADNDPMAVLDSSFRVRGVAGLRVVDASVYPRIPGTFTAVSTYMVGEKAADVILSQNKCKMQNLAQTPFLIKVTQSRKEVEYFTLLRRPTVSKQPGKFRDDIHVGSVLEPVVPFYEGLVTKGINRTRAGRPSILELHLASCSNIRNNFRDSVDALASRSLCSIKGTEDSKPSTYYSHALQILIPILGSSTEALNEEVLAAIVILRQYEEMTDTDFGVRLSGSSKLLNSMFSLASKGGLGEAASWIVLRQDYWVALVKSQPLSINLDSYKGSSSFVVSDPECLANRAVFLCAQACAYAFQPTMVRDLDRWNKLNQELGNWLISNPWHADPLWVDPPHDTSANGSAFPTVWMTHPAHVVGYQHYSLARMILHIFNPYLSKPSLDTFRRRRESEASFRLLATLYGYTNTTQQAVLDNFRLLLGLAISNPRTLSYGPEGATRKLGLARQNTSEDWMADEGPGGATELTVVTRQLQ</sequence>
<feature type="chain" id="PRO_5007805930" evidence="2">
    <location>
        <begin position="20"/>
        <end position="1056"/>
    </location>
</feature>
<protein>
    <submittedName>
        <fullName evidence="4">GMC oxidoreductase</fullName>
    </submittedName>
</protein>
<dbReference type="GO" id="GO:0016614">
    <property type="term" value="F:oxidoreductase activity, acting on CH-OH group of donors"/>
    <property type="evidence" value="ECO:0007669"/>
    <property type="project" value="InterPro"/>
</dbReference>
<reference evidence="4 5" key="1">
    <citation type="submission" date="2014-02" db="EMBL/GenBank/DDBJ databases">
        <title>The genome sequence of Colletotrichum salicis CBS 607.94.</title>
        <authorList>
            <person name="Baroncelli R."/>
            <person name="Thon M.R."/>
        </authorList>
    </citation>
    <scope>NUCLEOTIDE SEQUENCE [LARGE SCALE GENOMIC DNA]</scope>
    <source>
        <strain evidence="4 5">CBS 607.94</strain>
    </source>
</reference>
<dbReference type="InterPro" id="IPR036188">
    <property type="entry name" value="FAD/NAD-bd_sf"/>
</dbReference>
<dbReference type="InterPro" id="IPR012132">
    <property type="entry name" value="GMC_OxRdtase"/>
</dbReference>
<evidence type="ECO:0000313" key="4">
    <source>
        <dbReference type="EMBL" id="KXH69090.1"/>
    </source>
</evidence>
<evidence type="ECO:0000256" key="1">
    <source>
        <dbReference type="ARBA" id="ARBA00010790"/>
    </source>
</evidence>
<dbReference type="InterPro" id="IPR007867">
    <property type="entry name" value="GMC_OxRtase_C"/>
</dbReference>
<dbReference type="SUPFAM" id="SSF54373">
    <property type="entry name" value="FAD-linked reductases, C-terminal domain"/>
    <property type="match status" value="1"/>
</dbReference>
<keyword evidence="5" id="KW-1185">Reference proteome</keyword>
<dbReference type="InterPro" id="IPR000172">
    <property type="entry name" value="GMC_OxRdtase_N"/>
</dbReference>
<dbReference type="Pfam" id="PF00732">
    <property type="entry name" value="GMC_oxred_N"/>
    <property type="match status" value="1"/>
</dbReference>
<dbReference type="STRING" id="1209931.A0A135V8R4"/>
<dbReference type="PROSITE" id="PS00624">
    <property type="entry name" value="GMC_OXRED_2"/>
    <property type="match status" value="1"/>
</dbReference>
<gene>
    <name evidence="4" type="ORF">CSAL01_01452</name>
</gene>
<dbReference type="SUPFAM" id="SSF51905">
    <property type="entry name" value="FAD/NAD(P)-binding domain"/>
    <property type="match status" value="1"/>
</dbReference>
<dbReference type="PANTHER" id="PTHR11552">
    <property type="entry name" value="GLUCOSE-METHANOL-CHOLINE GMC OXIDOREDUCTASE"/>
    <property type="match status" value="1"/>
</dbReference>
<dbReference type="Pfam" id="PF05199">
    <property type="entry name" value="GMC_oxred_C"/>
    <property type="match status" value="1"/>
</dbReference>
<evidence type="ECO:0000259" key="3">
    <source>
        <dbReference type="PROSITE" id="PS00624"/>
    </source>
</evidence>
<evidence type="ECO:0000313" key="5">
    <source>
        <dbReference type="Proteomes" id="UP000070121"/>
    </source>
</evidence>
<dbReference type="Gene3D" id="3.30.560.10">
    <property type="entry name" value="Glucose Oxidase, domain 3"/>
    <property type="match status" value="1"/>
</dbReference>
<dbReference type="EMBL" id="JFFI01000164">
    <property type="protein sequence ID" value="KXH69090.1"/>
    <property type="molecule type" value="Genomic_DNA"/>
</dbReference>
<organism evidence="4 5">
    <name type="scientific">Colletotrichum salicis</name>
    <dbReference type="NCBI Taxonomy" id="1209931"/>
    <lineage>
        <taxon>Eukaryota</taxon>
        <taxon>Fungi</taxon>
        <taxon>Dikarya</taxon>
        <taxon>Ascomycota</taxon>
        <taxon>Pezizomycotina</taxon>
        <taxon>Sordariomycetes</taxon>
        <taxon>Hypocreomycetidae</taxon>
        <taxon>Glomerellales</taxon>
        <taxon>Glomerellaceae</taxon>
        <taxon>Colletotrichum</taxon>
        <taxon>Colletotrichum acutatum species complex</taxon>
    </lineage>
</organism>
<dbReference type="OrthoDB" id="269227at2759"/>
<dbReference type="GO" id="GO:0050660">
    <property type="term" value="F:flavin adenine dinucleotide binding"/>
    <property type="evidence" value="ECO:0007669"/>
    <property type="project" value="InterPro"/>
</dbReference>
<name>A0A135V8R4_9PEZI</name>
<dbReference type="Gene3D" id="3.50.50.60">
    <property type="entry name" value="FAD/NAD(P)-binding domain"/>
    <property type="match status" value="1"/>
</dbReference>
<comment type="caution">
    <text evidence="4">The sequence shown here is derived from an EMBL/GenBank/DDBJ whole genome shotgun (WGS) entry which is preliminary data.</text>
</comment>
<evidence type="ECO:0000256" key="2">
    <source>
        <dbReference type="SAM" id="SignalP"/>
    </source>
</evidence>
<comment type="similarity">
    <text evidence="1">Belongs to the GMC oxidoreductase family.</text>
</comment>
<keyword evidence="2" id="KW-0732">Signal</keyword>
<feature type="domain" description="Glucose-methanol-choline oxidoreductase N-terminal" evidence="3">
    <location>
        <begin position="350"/>
        <end position="364"/>
    </location>
</feature>
<dbReference type="PANTHER" id="PTHR11552:SF100">
    <property type="entry name" value="DEHYDROGENASE, PUTATIVE (AFU_ORTHOLOGUE AFUA_5G00630)-RELATED"/>
    <property type="match status" value="1"/>
</dbReference>
<feature type="signal peptide" evidence="2">
    <location>
        <begin position="1"/>
        <end position="19"/>
    </location>
</feature>
<dbReference type="Proteomes" id="UP000070121">
    <property type="component" value="Unassembled WGS sequence"/>
</dbReference>
<dbReference type="AlphaFoldDB" id="A0A135V8R4"/>
<accession>A0A135V8R4</accession>
<proteinExistence type="inferred from homology"/>